<feature type="non-terminal residue" evidence="2">
    <location>
        <position position="1"/>
    </location>
</feature>
<evidence type="ECO:0000313" key="2">
    <source>
        <dbReference type="EMBL" id="SFR20432.1"/>
    </source>
</evidence>
<feature type="compositionally biased region" description="Polar residues" evidence="1">
    <location>
        <begin position="18"/>
        <end position="33"/>
    </location>
</feature>
<evidence type="ECO:0000256" key="1">
    <source>
        <dbReference type="SAM" id="MobiDB-lite"/>
    </source>
</evidence>
<protein>
    <submittedName>
        <fullName evidence="2">Uncharacterized protein</fullName>
    </submittedName>
</protein>
<dbReference type="AlphaFoldDB" id="A0A1I6ESF7"/>
<reference evidence="2 3" key="1">
    <citation type="submission" date="2016-10" db="EMBL/GenBank/DDBJ databases">
        <authorList>
            <person name="de Groot N.N."/>
        </authorList>
    </citation>
    <scope>NUCLEOTIDE SEQUENCE [LARGE SCALE GENOMIC DNA]</scope>
    <source>
        <strain evidence="3">KMM 9023,NRIC 0796,JCM 17311,KCTC 23692</strain>
    </source>
</reference>
<name>A0A1I6ESF7_9RHOB</name>
<gene>
    <name evidence="2" type="ORF">SAMN04515673_1211</name>
</gene>
<accession>A0A1I6ESF7</accession>
<proteinExistence type="predicted"/>
<dbReference type="Proteomes" id="UP000199302">
    <property type="component" value="Unassembled WGS sequence"/>
</dbReference>
<feature type="region of interest" description="Disordered" evidence="1">
    <location>
        <begin position="1"/>
        <end position="33"/>
    </location>
</feature>
<keyword evidence="3" id="KW-1185">Reference proteome</keyword>
<dbReference type="EMBL" id="FOYI01000021">
    <property type="protein sequence ID" value="SFR20432.1"/>
    <property type="molecule type" value="Genomic_DNA"/>
</dbReference>
<evidence type="ECO:0000313" key="3">
    <source>
        <dbReference type="Proteomes" id="UP000199302"/>
    </source>
</evidence>
<organism evidence="2 3">
    <name type="scientific">Poseidonocella sedimentorum</name>
    <dbReference type="NCBI Taxonomy" id="871652"/>
    <lineage>
        <taxon>Bacteria</taxon>
        <taxon>Pseudomonadati</taxon>
        <taxon>Pseudomonadota</taxon>
        <taxon>Alphaproteobacteria</taxon>
        <taxon>Rhodobacterales</taxon>
        <taxon>Roseobacteraceae</taxon>
        <taxon>Poseidonocella</taxon>
    </lineage>
</organism>
<sequence length="33" mass="3547">ACLQRSATDKLGPPVSTRPVTSYTTPWDIIQSG</sequence>